<gene>
    <name evidence="1" type="ORF">HYPSUDRAFT_347449</name>
</gene>
<dbReference type="Proteomes" id="UP000054270">
    <property type="component" value="Unassembled WGS sequence"/>
</dbReference>
<keyword evidence="2" id="KW-1185">Reference proteome</keyword>
<evidence type="ECO:0000313" key="1">
    <source>
        <dbReference type="EMBL" id="KJA26061.1"/>
    </source>
</evidence>
<sequence length="284" mass="31990">MTMPRTPRLKSNPDSALHYHGLAPAVSHQYSISNLDRVKYHSLVFQVKRKHQSHGSERNTGRLEDADCRASGRIILRRPSVDRLQCKGRTIYDVQYTPFELRLQHSLSEIPTATAPSSRGHRLREKALGPRAPRCRSLIEETLNQAESGRAIRRLSAAFAFDILTAHQGEEAKWDDQARREILCEGERTPSLTWSSSAGGSDTEEALVEHIPEEELATNAPLVANPLTGNFESFAIKEGHLINPLESLGPKCDPWAQESNPEYYEAADQFFDMFVNTDDCEECY</sequence>
<accession>A0A0D2PBV7</accession>
<reference evidence="2" key="1">
    <citation type="submission" date="2014-04" db="EMBL/GenBank/DDBJ databases">
        <title>Evolutionary Origins and Diversification of the Mycorrhizal Mutualists.</title>
        <authorList>
            <consortium name="DOE Joint Genome Institute"/>
            <consortium name="Mycorrhizal Genomics Consortium"/>
            <person name="Kohler A."/>
            <person name="Kuo A."/>
            <person name="Nagy L.G."/>
            <person name="Floudas D."/>
            <person name="Copeland A."/>
            <person name="Barry K.W."/>
            <person name="Cichocki N."/>
            <person name="Veneault-Fourrey C."/>
            <person name="LaButti K."/>
            <person name="Lindquist E.A."/>
            <person name="Lipzen A."/>
            <person name="Lundell T."/>
            <person name="Morin E."/>
            <person name="Murat C."/>
            <person name="Riley R."/>
            <person name="Ohm R."/>
            <person name="Sun H."/>
            <person name="Tunlid A."/>
            <person name="Henrissat B."/>
            <person name="Grigoriev I.V."/>
            <person name="Hibbett D.S."/>
            <person name="Martin F."/>
        </authorList>
    </citation>
    <scope>NUCLEOTIDE SEQUENCE [LARGE SCALE GENOMIC DNA]</scope>
    <source>
        <strain evidence="2">FD-334 SS-4</strain>
    </source>
</reference>
<protein>
    <submittedName>
        <fullName evidence="1">Uncharacterized protein</fullName>
    </submittedName>
</protein>
<evidence type="ECO:0000313" key="2">
    <source>
        <dbReference type="Proteomes" id="UP000054270"/>
    </source>
</evidence>
<organism evidence="1 2">
    <name type="scientific">Hypholoma sublateritium (strain FD-334 SS-4)</name>
    <dbReference type="NCBI Taxonomy" id="945553"/>
    <lineage>
        <taxon>Eukaryota</taxon>
        <taxon>Fungi</taxon>
        <taxon>Dikarya</taxon>
        <taxon>Basidiomycota</taxon>
        <taxon>Agaricomycotina</taxon>
        <taxon>Agaricomycetes</taxon>
        <taxon>Agaricomycetidae</taxon>
        <taxon>Agaricales</taxon>
        <taxon>Agaricineae</taxon>
        <taxon>Strophariaceae</taxon>
        <taxon>Hypholoma</taxon>
    </lineage>
</organism>
<dbReference type="AlphaFoldDB" id="A0A0D2PBV7"/>
<dbReference type="EMBL" id="KN817529">
    <property type="protein sequence ID" value="KJA26061.1"/>
    <property type="molecule type" value="Genomic_DNA"/>
</dbReference>
<proteinExistence type="predicted"/>
<name>A0A0D2PBV7_HYPSF</name>